<comment type="caution">
    <text evidence="1">The sequence shown here is derived from an EMBL/GenBank/DDBJ whole genome shotgun (WGS) entry which is preliminary data.</text>
</comment>
<organism evidence="1 2">
    <name type="scientific">Synaphobranchus kaupii</name>
    <name type="common">Kaup's arrowtooth eel</name>
    <dbReference type="NCBI Taxonomy" id="118154"/>
    <lineage>
        <taxon>Eukaryota</taxon>
        <taxon>Metazoa</taxon>
        <taxon>Chordata</taxon>
        <taxon>Craniata</taxon>
        <taxon>Vertebrata</taxon>
        <taxon>Euteleostomi</taxon>
        <taxon>Actinopterygii</taxon>
        <taxon>Neopterygii</taxon>
        <taxon>Teleostei</taxon>
        <taxon>Anguilliformes</taxon>
        <taxon>Synaphobranchidae</taxon>
        <taxon>Synaphobranchus</taxon>
    </lineage>
</organism>
<reference evidence="1" key="1">
    <citation type="journal article" date="2023" name="Science">
        <title>Genome structures resolve the early diversification of teleost fishes.</title>
        <authorList>
            <person name="Parey E."/>
            <person name="Louis A."/>
            <person name="Montfort J."/>
            <person name="Bouchez O."/>
            <person name="Roques C."/>
            <person name="Iampietro C."/>
            <person name="Lluch J."/>
            <person name="Castinel A."/>
            <person name="Donnadieu C."/>
            <person name="Desvignes T."/>
            <person name="Floi Bucao C."/>
            <person name="Jouanno E."/>
            <person name="Wen M."/>
            <person name="Mejri S."/>
            <person name="Dirks R."/>
            <person name="Jansen H."/>
            <person name="Henkel C."/>
            <person name="Chen W.J."/>
            <person name="Zahm M."/>
            <person name="Cabau C."/>
            <person name="Klopp C."/>
            <person name="Thompson A.W."/>
            <person name="Robinson-Rechavi M."/>
            <person name="Braasch I."/>
            <person name="Lecointre G."/>
            <person name="Bobe J."/>
            <person name="Postlethwait J.H."/>
            <person name="Berthelot C."/>
            <person name="Roest Crollius H."/>
            <person name="Guiguen Y."/>
        </authorList>
    </citation>
    <scope>NUCLEOTIDE SEQUENCE</scope>
    <source>
        <strain evidence="1">WJC10195</strain>
    </source>
</reference>
<sequence length="130" mass="14166">MVDIGCPGRHSDGGVLSSSVFGRKLQSGELGFPGATNLPRLYRRVLGVSPEVAECVVKATCILHNFLRWDYDGEDVPRTTIVPTESQGAVQRIPRVGSNNASREAAAVRETFTSYFSSPDSRVPWQDSIL</sequence>
<gene>
    <name evidence="1" type="ORF">SKAU_G00325750</name>
</gene>
<dbReference type="AlphaFoldDB" id="A0A9Q1IK05"/>
<proteinExistence type="predicted"/>
<evidence type="ECO:0000313" key="2">
    <source>
        <dbReference type="Proteomes" id="UP001152622"/>
    </source>
</evidence>
<dbReference type="Proteomes" id="UP001152622">
    <property type="component" value="Chromosome 14"/>
</dbReference>
<name>A0A9Q1IK05_SYNKA</name>
<dbReference type="EMBL" id="JAINUF010000014">
    <property type="protein sequence ID" value="KAJ8342647.1"/>
    <property type="molecule type" value="Genomic_DNA"/>
</dbReference>
<protein>
    <recommendedName>
        <fullName evidence="3">DDE Tnp4 domain-containing protein</fullName>
    </recommendedName>
</protein>
<keyword evidence="2" id="KW-1185">Reference proteome</keyword>
<evidence type="ECO:0000313" key="1">
    <source>
        <dbReference type="EMBL" id="KAJ8342647.1"/>
    </source>
</evidence>
<evidence type="ECO:0008006" key="3">
    <source>
        <dbReference type="Google" id="ProtNLM"/>
    </source>
</evidence>
<accession>A0A9Q1IK05</accession>
<dbReference type="OrthoDB" id="8951953at2759"/>